<dbReference type="CDD" id="cd03398">
    <property type="entry name" value="PAP2_haloperoxidase"/>
    <property type="match status" value="1"/>
</dbReference>
<dbReference type="KEGG" id="grs:C7S20_03800"/>
<name>A0A2R3Z2G6_9FLAO</name>
<protein>
    <recommendedName>
        <fullName evidence="3">Phosphatidic acid phosphatase type 2/haloperoxidase domain-containing protein</fullName>
    </recommendedName>
</protein>
<evidence type="ECO:0000313" key="2">
    <source>
        <dbReference type="Proteomes" id="UP000241507"/>
    </source>
</evidence>
<organism evidence="1 2">
    <name type="scientific">Christiangramia fulva</name>
    <dbReference type="NCBI Taxonomy" id="2126553"/>
    <lineage>
        <taxon>Bacteria</taxon>
        <taxon>Pseudomonadati</taxon>
        <taxon>Bacteroidota</taxon>
        <taxon>Flavobacteriia</taxon>
        <taxon>Flavobacteriales</taxon>
        <taxon>Flavobacteriaceae</taxon>
        <taxon>Christiangramia</taxon>
    </lineage>
</organism>
<sequence>MKTKPKIPTLFWILLFLISGCQKEELSNDSVLNESLLQVNAEKAALSHTKQYSGEIANSWFSLLSDLCKDTPYFPPQAARLFAYSGMSLYESVVPGMPSYQSMYTYLTGNVIEVGKKKDYYWPASANAAMARLATRLLSDYPQPVNLQAITDLESSFNTEFLASISAEQLANSQQFGREVADAIYEWSTTDGTFLPCDPYVPTGEPGSWVPTPPDYYPAAGVCQGDLRTFVPGIFDYAMPPAPPTYSEDPASDFYKMNEEVYLISQNISSEDVVLSHAWEDIFFTNYNVPSHMIKLTTKIARDEGISLENGALLYAQEGLAMFDAIIVAIGSKYEYSLIRPVTYIEDVLGHVGWVGVYPAPQHPSYPAVAPSAAGSIVEILEQNFGTSYHFVDDIQEDIYGTWTYDSFDDLLKDIGRSRTHSGINYQFSVDAGITLGRKVGEKVSSLPFKK</sequence>
<dbReference type="OrthoDB" id="9780455at2"/>
<dbReference type="PROSITE" id="PS51257">
    <property type="entry name" value="PROKAR_LIPOPROTEIN"/>
    <property type="match status" value="1"/>
</dbReference>
<gene>
    <name evidence="1" type="ORF">C7S20_03800</name>
</gene>
<accession>A0A2R3Z2G6</accession>
<dbReference type="Proteomes" id="UP000241507">
    <property type="component" value="Chromosome"/>
</dbReference>
<evidence type="ECO:0008006" key="3">
    <source>
        <dbReference type="Google" id="ProtNLM"/>
    </source>
</evidence>
<dbReference type="PANTHER" id="PTHR34599">
    <property type="entry name" value="PEROXIDASE-RELATED"/>
    <property type="match status" value="1"/>
</dbReference>
<keyword evidence="2" id="KW-1185">Reference proteome</keyword>
<evidence type="ECO:0000313" key="1">
    <source>
        <dbReference type="EMBL" id="AVR44454.1"/>
    </source>
</evidence>
<dbReference type="RefSeq" id="WP_107011232.1">
    <property type="nucleotide sequence ID" value="NZ_CP028136.1"/>
</dbReference>
<dbReference type="Gene3D" id="1.10.606.20">
    <property type="match status" value="1"/>
</dbReference>
<dbReference type="AlphaFoldDB" id="A0A2R3Z2G6"/>
<reference evidence="2" key="1">
    <citation type="submission" date="2018-03" db="EMBL/GenBank/DDBJ databases">
        <title>Gramella fulva sp. nov., isolated from a dry surface of tidal flat.</title>
        <authorList>
            <person name="Hwang S.H."/>
            <person name="Hwang W.M."/>
            <person name="Kang K."/>
            <person name="Ahn T.-Y."/>
        </authorList>
    </citation>
    <scope>NUCLEOTIDE SEQUENCE [LARGE SCALE GENOMIC DNA]</scope>
    <source>
        <strain evidence="2">SH35</strain>
    </source>
</reference>
<dbReference type="InterPro" id="IPR036938">
    <property type="entry name" value="PAP2/HPO_sf"/>
</dbReference>
<dbReference type="PANTHER" id="PTHR34599:SF1">
    <property type="entry name" value="PHOSPHATIDIC ACID PHOSPHATASE TYPE 2_HALOPEROXIDASE DOMAIN-CONTAINING PROTEIN"/>
    <property type="match status" value="1"/>
</dbReference>
<proteinExistence type="predicted"/>
<dbReference type="EMBL" id="CP028136">
    <property type="protein sequence ID" value="AVR44454.1"/>
    <property type="molecule type" value="Genomic_DNA"/>
</dbReference>
<dbReference type="InterPro" id="IPR052559">
    <property type="entry name" value="V-haloperoxidase"/>
</dbReference>
<dbReference type="SUPFAM" id="SSF48317">
    <property type="entry name" value="Acid phosphatase/Vanadium-dependent haloperoxidase"/>
    <property type="match status" value="1"/>
</dbReference>